<comment type="caution">
    <text evidence="2">The sequence shown here is derived from an EMBL/GenBank/DDBJ whole genome shotgun (WGS) entry which is preliminary data.</text>
</comment>
<name>A0A8H6T863_9AGAR</name>
<evidence type="ECO:0000313" key="3">
    <source>
        <dbReference type="Proteomes" id="UP000636479"/>
    </source>
</evidence>
<accession>A0A8H6T863</accession>
<reference evidence="2" key="1">
    <citation type="submission" date="2020-05" db="EMBL/GenBank/DDBJ databases">
        <title>Mycena genomes resolve the evolution of fungal bioluminescence.</title>
        <authorList>
            <person name="Tsai I.J."/>
        </authorList>
    </citation>
    <scope>NUCLEOTIDE SEQUENCE</scope>
    <source>
        <strain evidence="2">171206Taipei</strain>
    </source>
</reference>
<evidence type="ECO:0000313" key="2">
    <source>
        <dbReference type="EMBL" id="KAF7312681.1"/>
    </source>
</evidence>
<organism evidence="2 3">
    <name type="scientific">Mycena indigotica</name>
    <dbReference type="NCBI Taxonomy" id="2126181"/>
    <lineage>
        <taxon>Eukaryota</taxon>
        <taxon>Fungi</taxon>
        <taxon>Dikarya</taxon>
        <taxon>Basidiomycota</taxon>
        <taxon>Agaricomycotina</taxon>
        <taxon>Agaricomycetes</taxon>
        <taxon>Agaricomycetidae</taxon>
        <taxon>Agaricales</taxon>
        <taxon>Marasmiineae</taxon>
        <taxon>Mycenaceae</taxon>
        <taxon>Mycena</taxon>
    </lineage>
</organism>
<feature type="compositionally biased region" description="Low complexity" evidence="1">
    <location>
        <begin position="90"/>
        <end position="113"/>
    </location>
</feature>
<dbReference type="RefSeq" id="XP_037224789.1">
    <property type="nucleotide sequence ID" value="XM_037359694.1"/>
</dbReference>
<feature type="region of interest" description="Disordered" evidence="1">
    <location>
        <begin position="1"/>
        <end position="116"/>
    </location>
</feature>
<dbReference type="Proteomes" id="UP000636479">
    <property type="component" value="Unassembled WGS sequence"/>
</dbReference>
<feature type="region of interest" description="Disordered" evidence="1">
    <location>
        <begin position="147"/>
        <end position="166"/>
    </location>
</feature>
<proteinExistence type="predicted"/>
<feature type="compositionally biased region" description="Pro residues" evidence="1">
    <location>
        <begin position="1"/>
        <end position="16"/>
    </location>
</feature>
<dbReference type="OrthoDB" id="3064557at2759"/>
<feature type="compositionally biased region" description="Acidic residues" evidence="1">
    <location>
        <begin position="64"/>
        <end position="75"/>
    </location>
</feature>
<keyword evidence="3" id="KW-1185">Reference proteome</keyword>
<gene>
    <name evidence="2" type="ORF">MIND_00282500</name>
</gene>
<evidence type="ECO:0000256" key="1">
    <source>
        <dbReference type="SAM" id="MobiDB-lite"/>
    </source>
</evidence>
<dbReference type="AlphaFoldDB" id="A0A8H6T863"/>
<dbReference type="GeneID" id="59342210"/>
<dbReference type="EMBL" id="JACAZF010000002">
    <property type="protein sequence ID" value="KAF7312681.1"/>
    <property type="molecule type" value="Genomic_DNA"/>
</dbReference>
<sequence>MPGLFPPPGLSPPSPPNSYEIALSGQKPSAADVPPSPPPYRQSKAFSPLTLPRHPAQFTKALETVDEEAISESESDSDHSGNTDSEEPNTPSTSTYSVSHPTTPSSSTFPRASLHTRVDTLEINFEHLMKRVDGLRRKLTDMRLDVGGMEDTLEGLEKKKKRPASE</sequence>
<protein>
    <submittedName>
        <fullName evidence="2">Uncharacterized protein</fullName>
    </submittedName>
</protein>